<dbReference type="Gramene" id="rna22369">
    <property type="protein sequence ID" value="RHN60135.1"/>
    <property type="gene ID" value="gene22369"/>
</dbReference>
<protein>
    <submittedName>
        <fullName evidence="1">Uncharacterized protein</fullName>
    </submittedName>
</protein>
<dbReference type="AlphaFoldDB" id="A0A396I908"/>
<sequence>MMSQYQNLVLKLNINNNPTNFKEQHNIGESIISNLRMYTNTLILLLRLVVRKPCI</sequence>
<accession>A0A396I908</accession>
<organism evidence="1 2">
    <name type="scientific">Medicago truncatula</name>
    <name type="common">Barrel medic</name>
    <name type="synonym">Medicago tribuloides</name>
    <dbReference type="NCBI Taxonomy" id="3880"/>
    <lineage>
        <taxon>Eukaryota</taxon>
        <taxon>Viridiplantae</taxon>
        <taxon>Streptophyta</taxon>
        <taxon>Embryophyta</taxon>
        <taxon>Tracheophyta</taxon>
        <taxon>Spermatophyta</taxon>
        <taxon>Magnoliopsida</taxon>
        <taxon>eudicotyledons</taxon>
        <taxon>Gunneridae</taxon>
        <taxon>Pentapetalae</taxon>
        <taxon>rosids</taxon>
        <taxon>fabids</taxon>
        <taxon>Fabales</taxon>
        <taxon>Fabaceae</taxon>
        <taxon>Papilionoideae</taxon>
        <taxon>50 kb inversion clade</taxon>
        <taxon>NPAAA clade</taxon>
        <taxon>Hologalegina</taxon>
        <taxon>IRL clade</taxon>
        <taxon>Trifolieae</taxon>
        <taxon>Medicago</taxon>
    </lineage>
</organism>
<dbReference type="EMBL" id="PSQE01000004">
    <property type="protein sequence ID" value="RHN60135.1"/>
    <property type="molecule type" value="Genomic_DNA"/>
</dbReference>
<proteinExistence type="predicted"/>
<evidence type="ECO:0000313" key="2">
    <source>
        <dbReference type="Proteomes" id="UP000265566"/>
    </source>
</evidence>
<comment type="caution">
    <text evidence="1">The sequence shown here is derived from an EMBL/GenBank/DDBJ whole genome shotgun (WGS) entry which is preliminary data.</text>
</comment>
<name>A0A396I908_MEDTR</name>
<dbReference type="Proteomes" id="UP000265566">
    <property type="component" value="Chromosome 4"/>
</dbReference>
<gene>
    <name evidence="1" type="ORF">MtrunA17_Chr4g0022141</name>
</gene>
<reference evidence="2" key="1">
    <citation type="journal article" date="2018" name="Nat. Plants">
        <title>Whole-genome landscape of Medicago truncatula symbiotic genes.</title>
        <authorList>
            <person name="Pecrix Y."/>
            <person name="Staton S.E."/>
            <person name="Sallet E."/>
            <person name="Lelandais-Briere C."/>
            <person name="Moreau S."/>
            <person name="Carrere S."/>
            <person name="Blein T."/>
            <person name="Jardinaud M.F."/>
            <person name="Latrasse D."/>
            <person name="Zouine M."/>
            <person name="Zahm M."/>
            <person name="Kreplak J."/>
            <person name="Mayjonade B."/>
            <person name="Satge C."/>
            <person name="Perez M."/>
            <person name="Cauet S."/>
            <person name="Marande W."/>
            <person name="Chantry-Darmon C."/>
            <person name="Lopez-Roques C."/>
            <person name="Bouchez O."/>
            <person name="Berard A."/>
            <person name="Debelle F."/>
            <person name="Munos S."/>
            <person name="Bendahmane A."/>
            <person name="Berges H."/>
            <person name="Niebel A."/>
            <person name="Buitink J."/>
            <person name="Frugier F."/>
            <person name="Benhamed M."/>
            <person name="Crespi M."/>
            <person name="Gouzy J."/>
            <person name="Gamas P."/>
        </authorList>
    </citation>
    <scope>NUCLEOTIDE SEQUENCE [LARGE SCALE GENOMIC DNA]</scope>
    <source>
        <strain evidence="2">cv. Jemalong A17</strain>
    </source>
</reference>
<evidence type="ECO:0000313" key="1">
    <source>
        <dbReference type="EMBL" id="RHN60135.1"/>
    </source>
</evidence>